<dbReference type="PANTHER" id="PTHR45621">
    <property type="entry name" value="OS01G0588500 PROTEIN-RELATED"/>
    <property type="match status" value="1"/>
</dbReference>
<feature type="region of interest" description="Disordered" evidence="3">
    <location>
        <begin position="243"/>
        <end position="263"/>
    </location>
</feature>
<dbReference type="PROSITE" id="PS50011">
    <property type="entry name" value="PROTEIN_KINASE_DOM"/>
    <property type="match status" value="1"/>
</dbReference>
<organism evidence="5 6">
    <name type="scientific">Rhamnella rubrinervis</name>
    <dbReference type="NCBI Taxonomy" id="2594499"/>
    <lineage>
        <taxon>Eukaryota</taxon>
        <taxon>Viridiplantae</taxon>
        <taxon>Streptophyta</taxon>
        <taxon>Embryophyta</taxon>
        <taxon>Tracheophyta</taxon>
        <taxon>Spermatophyta</taxon>
        <taxon>Magnoliopsida</taxon>
        <taxon>eudicotyledons</taxon>
        <taxon>Gunneridae</taxon>
        <taxon>Pentapetalae</taxon>
        <taxon>rosids</taxon>
        <taxon>fabids</taxon>
        <taxon>Rosales</taxon>
        <taxon>Rhamnaceae</taxon>
        <taxon>rhamnoid group</taxon>
        <taxon>Rhamneae</taxon>
        <taxon>Rhamnella</taxon>
    </lineage>
</organism>
<dbReference type="InterPro" id="IPR050823">
    <property type="entry name" value="Plant_Ser_Thr_Prot_Kinase"/>
</dbReference>
<feature type="compositionally biased region" description="Polar residues" evidence="3">
    <location>
        <begin position="91"/>
        <end position="140"/>
    </location>
</feature>
<evidence type="ECO:0000256" key="2">
    <source>
        <dbReference type="ARBA" id="ARBA00022475"/>
    </source>
</evidence>
<dbReference type="GO" id="GO:0004672">
    <property type="term" value="F:protein kinase activity"/>
    <property type="evidence" value="ECO:0007669"/>
    <property type="project" value="InterPro"/>
</dbReference>
<keyword evidence="2" id="KW-1003">Cell membrane</keyword>
<evidence type="ECO:0000256" key="1">
    <source>
        <dbReference type="ARBA" id="ARBA00004236"/>
    </source>
</evidence>
<feature type="compositionally biased region" description="Basic and acidic residues" evidence="3">
    <location>
        <begin position="250"/>
        <end position="261"/>
    </location>
</feature>
<evidence type="ECO:0000259" key="4">
    <source>
        <dbReference type="PROSITE" id="PS50011"/>
    </source>
</evidence>
<keyword evidence="2" id="KW-0472">Membrane</keyword>
<evidence type="ECO:0000313" key="6">
    <source>
        <dbReference type="Proteomes" id="UP000796880"/>
    </source>
</evidence>
<dbReference type="Gene3D" id="1.10.510.10">
    <property type="entry name" value="Transferase(Phosphotransferase) domain 1"/>
    <property type="match status" value="1"/>
</dbReference>
<dbReference type="GO" id="GO:0005886">
    <property type="term" value="C:plasma membrane"/>
    <property type="evidence" value="ECO:0007669"/>
    <property type="project" value="UniProtKB-SubCell"/>
</dbReference>
<gene>
    <name evidence="5" type="ORF">FNV43_RR23948</name>
</gene>
<dbReference type="AlphaFoldDB" id="A0A8K0DLW9"/>
<dbReference type="Pfam" id="PF07714">
    <property type="entry name" value="PK_Tyr_Ser-Thr"/>
    <property type="match status" value="1"/>
</dbReference>
<dbReference type="EMBL" id="VOIH02000011">
    <property type="protein sequence ID" value="KAF3432846.1"/>
    <property type="molecule type" value="Genomic_DNA"/>
</dbReference>
<dbReference type="OrthoDB" id="4062651at2759"/>
<dbReference type="SUPFAM" id="SSF56112">
    <property type="entry name" value="Protein kinase-like (PK-like)"/>
    <property type="match status" value="1"/>
</dbReference>
<comment type="caution">
    <text evidence="5">The sequence shown here is derived from an EMBL/GenBank/DDBJ whole genome shotgun (WGS) entry which is preliminary data.</text>
</comment>
<dbReference type="InterPro" id="IPR000719">
    <property type="entry name" value="Prot_kinase_dom"/>
</dbReference>
<name>A0A8K0DLW9_9ROSA</name>
<dbReference type="InterPro" id="IPR011009">
    <property type="entry name" value="Kinase-like_dom_sf"/>
</dbReference>
<accession>A0A8K0DLW9</accession>
<evidence type="ECO:0000256" key="3">
    <source>
        <dbReference type="SAM" id="MobiDB-lite"/>
    </source>
</evidence>
<dbReference type="InterPro" id="IPR001245">
    <property type="entry name" value="Ser-Thr/Tyr_kinase_cat_dom"/>
</dbReference>
<comment type="subcellular location">
    <subcellularLocation>
        <location evidence="1">Cell membrane</location>
    </subcellularLocation>
</comment>
<protein>
    <recommendedName>
        <fullName evidence="4">Protein kinase domain-containing protein</fullName>
    </recommendedName>
</protein>
<feature type="domain" description="Protein kinase" evidence="4">
    <location>
        <begin position="279"/>
        <end position="411"/>
    </location>
</feature>
<feature type="compositionally biased region" description="Basic and acidic residues" evidence="3">
    <location>
        <begin position="77"/>
        <end position="89"/>
    </location>
</feature>
<dbReference type="GO" id="GO:0005524">
    <property type="term" value="F:ATP binding"/>
    <property type="evidence" value="ECO:0007669"/>
    <property type="project" value="InterPro"/>
</dbReference>
<proteinExistence type="predicted"/>
<keyword evidence="6" id="KW-1185">Reference proteome</keyword>
<evidence type="ECO:0000313" key="5">
    <source>
        <dbReference type="EMBL" id="KAF3432846.1"/>
    </source>
</evidence>
<sequence>MFYHHGRPDINAAFMREEVCTGKETIVAGFYHEGYEEPLLMLMKRRAVHSGLVVKELLATRKDQLMANVESSVQLKEERTTLDMEDKCSVPESTSPSQVKSRNKLVGTNQKKLTLPQSKLGQDSTTDINTNFGSEQQPQPASKAWKRKRRTLLSGSEAHLDSHISQPSKPEEKKPSVGTDVVVVDTNGRGGLAITLSVGHRWKTHSPYFLSLVPLPPSFNLVNQCRFLILGIKWQKMENPDLRTSMGMKPDQKGVRMKRSDSTAPEYHVLKPSDVILSFDGVDIANDGTAPKSKLRAQVTQVYGYSLTAAKPGTGMVIAVKRLNQEGFQGNKEWLAEVNYLGQLYHPHFVKLIGYCLEEEHQLVVYEFMPRGSLENHLFIRGSYFQPFSWNVRLKVALGATKGLALLQCRN</sequence>
<dbReference type="Proteomes" id="UP000796880">
    <property type="component" value="Unassembled WGS sequence"/>
</dbReference>
<reference evidence="5" key="1">
    <citation type="submission" date="2020-03" db="EMBL/GenBank/DDBJ databases">
        <title>A high-quality chromosome-level genome assembly of a woody plant with both climbing and erect habits, Rhamnella rubrinervis.</title>
        <authorList>
            <person name="Lu Z."/>
            <person name="Yang Y."/>
            <person name="Zhu X."/>
            <person name="Sun Y."/>
        </authorList>
    </citation>
    <scope>NUCLEOTIDE SEQUENCE</scope>
    <source>
        <strain evidence="5">BYM</strain>
        <tissue evidence="5">Leaf</tissue>
    </source>
</reference>
<feature type="region of interest" description="Disordered" evidence="3">
    <location>
        <begin position="77"/>
        <end position="177"/>
    </location>
</feature>